<feature type="transmembrane region" description="Helical" evidence="1">
    <location>
        <begin position="6"/>
        <end position="28"/>
    </location>
</feature>
<evidence type="ECO:0008006" key="3">
    <source>
        <dbReference type="Google" id="ProtNLM"/>
    </source>
</evidence>
<dbReference type="EMBL" id="MN740369">
    <property type="protein sequence ID" value="QHU03107.1"/>
    <property type="molecule type" value="Genomic_DNA"/>
</dbReference>
<protein>
    <recommendedName>
        <fullName evidence="3">CPW-WPC domain-containing protein</fullName>
    </recommendedName>
</protein>
<dbReference type="AlphaFoldDB" id="A0A6C0JF68"/>
<evidence type="ECO:0000313" key="2">
    <source>
        <dbReference type="EMBL" id="QHU03107.1"/>
    </source>
</evidence>
<name>A0A6C0JF68_9ZZZZ</name>
<organism evidence="2">
    <name type="scientific">viral metagenome</name>
    <dbReference type="NCBI Taxonomy" id="1070528"/>
    <lineage>
        <taxon>unclassified sequences</taxon>
        <taxon>metagenomes</taxon>
        <taxon>organismal metagenomes</taxon>
    </lineage>
</organism>
<evidence type="ECO:0000256" key="1">
    <source>
        <dbReference type="SAM" id="Phobius"/>
    </source>
</evidence>
<proteinExistence type="predicted"/>
<keyword evidence="1" id="KW-0472">Membrane</keyword>
<reference evidence="2" key="1">
    <citation type="journal article" date="2020" name="Nature">
        <title>Giant virus diversity and host interactions through global metagenomics.</title>
        <authorList>
            <person name="Schulz F."/>
            <person name="Roux S."/>
            <person name="Paez-Espino D."/>
            <person name="Jungbluth S."/>
            <person name="Walsh D.A."/>
            <person name="Denef V.J."/>
            <person name="McMahon K.D."/>
            <person name="Konstantinidis K.T."/>
            <person name="Eloe-Fadrosh E.A."/>
            <person name="Kyrpides N.C."/>
            <person name="Woyke T."/>
        </authorList>
    </citation>
    <scope>NUCLEOTIDE SEQUENCE</scope>
    <source>
        <strain evidence="2">GVMAG-M-3300025890-48</strain>
    </source>
</reference>
<keyword evidence="1" id="KW-1133">Transmembrane helix</keyword>
<sequence length="112" mass="12606">MANFQSITITIASIILILMLTFIGISLYNTKYHSAYPPVTADCPDYWLDESDATKRICKNKKNLGTCNNDEKDFSGTFWKGDDGLCRKKKWAQGCNLTWDGVTNNPKACSKK</sequence>
<accession>A0A6C0JF68</accession>
<keyword evidence="1" id="KW-0812">Transmembrane</keyword>